<proteinExistence type="inferred from homology"/>
<dbReference type="Pfam" id="PF01522">
    <property type="entry name" value="Polysacc_deac_1"/>
    <property type="match status" value="1"/>
</dbReference>
<dbReference type="InterPro" id="IPR011330">
    <property type="entry name" value="Glyco_hydro/deAcase_b/a-brl"/>
</dbReference>
<evidence type="ECO:0000256" key="5">
    <source>
        <dbReference type="SAM" id="SignalP"/>
    </source>
</evidence>
<reference evidence="7 8" key="1">
    <citation type="submission" date="2018-12" db="EMBL/GenBank/DDBJ databases">
        <authorList>
            <person name="Criscuolo A."/>
        </authorList>
    </citation>
    <scope>NUCLEOTIDE SEQUENCE [LARGE SCALE GENOMIC DNA]</scope>
    <source>
        <strain evidence="7">ACIP1116281</strain>
    </source>
</reference>
<evidence type="ECO:0000256" key="2">
    <source>
        <dbReference type="ARBA" id="ARBA00010973"/>
    </source>
</evidence>
<protein>
    <recommendedName>
        <fullName evidence="3">Chitooligosaccharide deacetylase</fullName>
    </recommendedName>
    <alternativeName>
        <fullName evidence="4">Nodulation protein B</fullName>
    </alternativeName>
</protein>
<evidence type="ECO:0000256" key="1">
    <source>
        <dbReference type="ARBA" id="ARBA00003236"/>
    </source>
</evidence>
<gene>
    <name evidence="7" type="ORF">DEVEQU_03191</name>
</gene>
<dbReference type="EMBL" id="UZWD01000038">
    <property type="protein sequence ID" value="VDS06043.1"/>
    <property type="molecule type" value="Genomic_DNA"/>
</dbReference>
<dbReference type="Gene3D" id="3.20.20.370">
    <property type="entry name" value="Glycoside hydrolase/deacetylase"/>
    <property type="match status" value="1"/>
</dbReference>
<comment type="function">
    <text evidence="1">Is involved in generating a small heat-stable compound (Nod), an acylated oligomer of N-acetylglucosamine, that stimulates mitosis in various plant protoplasts.</text>
</comment>
<keyword evidence="8" id="KW-1185">Reference proteome</keyword>
<name>A0A3S4ENE7_9HYPH</name>
<dbReference type="GO" id="GO:0005975">
    <property type="term" value="P:carbohydrate metabolic process"/>
    <property type="evidence" value="ECO:0007669"/>
    <property type="project" value="InterPro"/>
</dbReference>
<dbReference type="Proteomes" id="UP000268844">
    <property type="component" value="Unassembled WGS sequence"/>
</dbReference>
<accession>A0A3S4ENE7</accession>
<evidence type="ECO:0000313" key="8">
    <source>
        <dbReference type="Proteomes" id="UP000268844"/>
    </source>
</evidence>
<sequence>MRLIVTVCVAAMLSLAPAIAGTLLEPALHLPKAQSSVPRVAVTLDACSGDIDHRILDVIISENIPVTLFVTERWLLVNAETVAVLARRPDLFNIENHGRNHVPAVTGTEKPYGITPAGTLAAVDDEVLGGAQAIIASFGTKPGWFRGATALYTQDALDEIGRLGFRVAGFSLNADYGATASAAAAEAQIRKAKDGDVIIAHINQPKRAAGEGIARGLMELKRSGYQFVRLGDL</sequence>
<evidence type="ECO:0000313" key="7">
    <source>
        <dbReference type="EMBL" id="VDS06043.1"/>
    </source>
</evidence>
<feature type="domain" description="NodB homology" evidence="6">
    <location>
        <begin position="38"/>
        <end position="233"/>
    </location>
</feature>
<dbReference type="OrthoDB" id="9814083at2"/>
<dbReference type="PROSITE" id="PS51677">
    <property type="entry name" value="NODB"/>
    <property type="match status" value="1"/>
</dbReference>
<dbReference type="AlphaFoldDB" id="A0A3S4ENE7"/>
<feature type="signal peptide" evidence="5">
    <location>
        <begin position="1"/>
        <end position="20"/>
    </location>
</feature>
<comment type="similarity">
    <text evidence="2">Belongs to the polysaccharide deacetylase family.</text>
</comment>
<dbReference type="GO" id="GO:0016810">
    <property type="term" value="F:hydrolase activity, acting on carbon-nitrogen (but not peptide) bonds"/>
    <property type="evidence" value="ECO:0007669"/>
    <property type="project" value="InterPro"/>
</dbReference>
<feature type="chain" id="PRO_5018755068" description="Chitooligosaccharide deacetylase" evidence="5">
    <location>
        <begin position="21"/>
        <end position="233"/>
    </location>
</feature>
<dbReference type="InterPro" id="IPR002509">
    <property type="entry name" value="NODB_dom"/>
</dbReference>
<evidence type="ECO:0000259" key="6">
    <source>
        <dbReference type="PROSITE" id="PS51677"/>
    </source>
</evidence>
<dbReference type="SUPFAM" id="SSF88713">
    <property type="entry name" value="Glycoside hydrolase/deacetylase"/>
    <property type="match status" value="1"/>
</dbReference>
<dbReference type="RefSeq" id="WP_126151557.1">
    <property type="nucleotide sequence ID" value="NZ_JBHTMH010000001.1"/>
</dbReference>
<organism evidence="7 8">
    <name type="scientific">Devosia equisanguinis</name>
    <dbReference type="NCBI Taxonomy" id="2490941"/>
    <lineage>
        <taxon>Bacteria</taxon>
        <taxon>Pseudomonadati</taxon>
        <taxon>Pseudomonadota</taxon>
        <taxon>Alphaproteobacteria</taxon>
        <taxon>Hyphomicrobiales</taxon>
        <taxon>Devosiaceae</taxon>
        <taxon>Devosia</taxon>
    </lineage>
</organism>
<evidence type="ECO:0000256" key="3">
    <source>
        <dbReference type="ARBA" id="ARBA00020071"/>
    </source>
</evidence>
<evidence type="ECO:0000256" key="4">
    <source>
        <dbReference type="ARBA" id="ARBA00032976"/>
    </source>
</evidence>
<keyword evidence="5" id="KW-0732">Signal</keyword>